<sequence length="135" mass="15769">MIEEIYDFLDDLAAKNGIIVYWLSIPEYIPHRSNPHTKKIAMVGRHGRQDLIFPYAHEISHVIFGDPTIDKLYPYSPGAHSSSEMNADAHGLDMLIDWFDKYQDNGIVYSQRYAFMEWFKIPSHLERVVERKLAN</sequence>
<dbReference type="OrthoDB" id="2300474at2"/>
<dbReference type="KEGG" id="wei:EQG49_11035"/>
<dbReference type="AlphaFoldDB" id="A0A4P6YVW6"/>
<dbReference type="RefSeq" id="WP_133364017.1">
    <property type="nucleotide sequence ID" value="NZ_CP037940.1"/>
</dbReference>
<protein>
    <recommendedName>
        <fullName evidence="3">ImmA/IrrE family metallo-endopeptidase</fullName>
    </recommendedName>
</protein>
<reference evidence="2" key="1">
    <citation type="submission" date="2019-03" db="EMBL/GenBank/DDBJ databases">
        <title>Weissella sp. 26KH-42 Genome sequencing.</title>
        <authorList>
            <person name="Heo J."/>
            <person name="Kim S.-J."/>
            <person name="Kim J.-S."/>
            <person name="Hong S.-B."/>
            <person name="Kwon S.-W."/>
        </authorList>
    </citation>
    <scope>NUCLEOTIDE SEQUENCE [LARGE SCALE GENOMIC DNA]</scope>
    <source>
        <strain evidence="2">26KH-42</strain>
    </source>
</reference>
<accession>A0A4P6YVW6</accession>
<keyword evidence="2" id="KW-1185">Reference proteome</keyword>
<evidence type="ECO:0000313" key="1">
    <source>
        <dbReference type="EMBL" id="QBO36940.1"/>
    </source>
</evidence>
<dbReference type="EMBL" id="CP037940">
    <property type="protein sequence ID" value="QBO36940.1"/>
    <property type="molecule type" value="Genomic_DNA"/>
</dbReference>
<proteinExistence type="predicted"/>
<name>A0A4P6YVW6_9LACO</name>
<dbReference type="Proteomes" id="UP000292886">
    <property type="component" value="Chromosome"/>
</dbReference>
<organism evidence="1 2">
    <name type="scientific">Periweissella cryptocerci</name>
    <dbReference type="NCBI Taxonomy" id="2506420"/>
    <lineage>
        <taxon>Bacteria</taxon>
        <taxon>Bacillati</taxon>
        <taxon>Bacillota</taxon>
        <taxon>Bacilli</taxon>
        <taxon>Lactobacillales</taxon>
        <taxon>Lactobacillaceae</taxon>
        <taxon>Periweissella</taxon>
    </lineage>
</organism>
<evidence type="ECO:0000313" key="2">
    <source>
        <dbReference type="Proteomes" id="UP000292886"/>
    </source>
</evidence>
<gene>
    <name evidence="1" type="ORF">EQG49_11035</name>
</gene>
<evidence type="ECO:0008006" key="3">
    <source>
        <dbReference type="Google" id="ProtNLM"/>
    </source>
</evidence>